<dbReference type="SUPFAM" id="SSF51735">
    <property type="entry name" value="NAD(P)-binding Rossmann-fold domains"/>
    <property type="match status" value="1"/>
</dbReference>
<feature type="domain" description="NAD(P)-binding" evidence="1">
    <location>
        <begin position="6"/>
        <end position="185"/>
    </location>
</feature>
<dbReference type="InterPro" id="IPR052718">
    <property type="entry name" value="NmrA-type_oxidoreductase"/>
</dbReference>
<accession>E8WZ21</accession>
<proteinExistence type="predicted"/>
<dbReference type="PANTHER" id="PTHR47129">
    <property type="entry name" value="QUINONE OXIDOREDUCTASE 2"/>
    <property type="match status" value="1"/>
</dbReference>
<dbReference type="EMBL" id="CP002480">
    <property type="protein sequence ID" value="ADW69936.1"/>
    <property type="molecule type" value="Genomic_DNA"/>
</dbReference>
<dbReference type="PANTHER" id="PTHR47129:SF1">
    <property type="entry name" value="NMRA-LIKE DOMAIN-CONTAINING PROTEIN"/>
    <property type="match status" value="1"/>
</dbReference>
<evidence type="ECO:0000259" key="1">
    <source>
        <dbReference type="Pfam" id="PF13460"/>
    </source>
</evidence>
<dbReference type="Pfam" id="PF13460">
    <property type="entry name" value="NAD_binding_10"/>
    <property type="match status" value="1"/>
</dbReference>
<dbReference type="AlphaFoldDB" id="E8WZ21"/>
<reference evidence="3" key="1">
    <citation type="submission" date="2011-01" db="EMBL/GenBank/DDBJ databases">
        <title>Complete sequence of chromosome of Acidobacterium sp. MP5ACTX9.</title>
        <authorList>
            <consortium name="US DOE Joint Genome Institute"/>
            <person name="Lucas S."/>
            <person name="Copeland A."/>
            <person name="Lapidus A."/>
            <person name="Cheng J.-F."/>
            <person name="Goodwin L."/>
            <person name="Pitluck S."/>
            <person name="Teshima H."/>
            <person name="Detter J.C."/>
            <person name="Han C."/>
            <person name="Tapia R."/>
            <person name="Land M."/>
            <person name="Hauser L."/>
            <person name="Kyrpides N."/>
            <person name="Ivanova N."/>
            <person name="Ovchinnikova G."/>
            <person name="Pagani I."/>
            <person name="Rawat S.R."/>
            <person name="Mannisto M."/>
            <person name="Haggblom M.M."/>
            <person name="Woyke T."/>
        </authorList>
    </citation>
    <scope>NUCLEOTIDE SEQUENCE [LARGE SCALE GENOMIC DNA]</scope>
    <source>
        <strain evidence="3">MP5ACTX9</strain>
    </source>
</reference>
<organism evidence="3">
    <name type="scientific">Granulicella tundricola (strain ATCC BAA-1859 / DSM 23138 / MP5ACTX9)</name>
    <dbReference type="NCBI Taxonomy" id="1198114"/>
    <lineage>
        <taxon>Bacteria</taxon>
        <taxon>Pseudomonadati</taxon>
        <taxon>Acidobacteriota</taxon>
        <taxon>Terriglobia</taxon>
        <taxon>Terriglobales</taxon>
        <taxon>Acidobacteriaceae</taxon>
        <taxon>Granulicella</taxon>
    </lineage>
</organism>
<dbReference type="HOGENOM" id="CLU_007383_10_4_0"/>
<dbReference type="CDD" id="cd05269">
    <property type="entry name" value="TMR_SDR_a"/>
    <property type="match status" value="1"/>
</dbReference>
<dbReference type="Gene3D" id="3.40.50.720">
    <property type="entry name" value="NAD(P)-binding Rossmann-like Domain"/>
    <property type="match status" value="1"/>
</dbReference>
<dbReference type="InterPro" id="IPR016040">
    <property type="entry name" value="NAD(P)-bd_dom"/>
</dbReference>
<name>E8WZ21_GRATM</name>
<dbReference type="Proteomes" id="UP000000343">
    <property type="component" value="Chromosome"/>
</dbReference>
<keyword evidence="3" id="KW-1185">Reference proteome</keyword>
<dbReference type="OrthoDB" id="152510at2"/>
<dbReference type="InterPro" id="IPR036291">
    <property type="entry name" value="NAD(P)-bd_dom_sf"/>
</dbReference>
<sequence length="283" mass="29366">MIVVTGATGKLGRHVIESLLKTTPAAEIVAAVRSPEKASDLAALGITLRQADYSQPATLLTAFAGADNLLLISGNELGQRIPQHKAVIDAARSAGIKLLAYTSLLRAGTSTLTLASEHLATEQYLQASGIPYVFLRNGWYLENHTEQLAPALAHGAILGAAGEGKFSAASRADYAAAAAAVLTTPGHENKTYELAGDTPYTLPELAAEVAKQSGKPVVYNNLPGPDLEKLYLSFGLPAPVAAMLVDSDLGAAKGELATTSTDLRTLIGRPTTTLAQAVAEALK</sequence>
<gene>
    <name evidence="2" type="ordered locus">AciX9_2913</name>
</gene>
<protein>
    <submittedName>
        <fullName evidence="2">NmrA family protein</fullName>
    </submittedName>
</protein>
<dbReference type="PaxDb" id="1198114-AciX9_2913"/>
<dbReference type="STRING" id="1198114.AciX9_2913"/>
<dbReference type="Gene3D" id="3.90.25.10">
    <property type="entry name" value="UDP-galactose 4-epimerase, domain 1"/>
    <property type="match status" value="1"/>
</dbReference>
<dbReference type="KEGG" id="acm:AciX9_2913"/>
<dbReference type="RefSeq" id="WP_013581251.1">
    <property type="nucleotide sequence ID" value="NC_015064.1"/>
</dbReference>
<evidence type="ECO:0000313" key="2">
    <source>
        <dbReference type="EMBL" id="ADW69936.1"/>
    </source>
</evidence>
<evidence type="ECO:0000313" key="3">
    <source>
        <dbReference type="Proteomes" id="UP000000343"/>
    </source>
</evidence>
<dbReference type="eggNOG" id="COG0702">
    <property type="taxonomic scope" value="Bacteria"/>
</dbReference>